<accession>A0A9E4KDM1</accession>
<comment type="caution">
    <text evidence="2">The sequence shown here is derived from an EMBL/GenBank/DDBJ whole genome shotgun (WGS) entry which is preliminary data.</text>
</comment>
<feature type="chain" id="PRO_5039294366" evidence="1">
    <location>
        <begin position="24"/>
        <end position="183"/>
    </location>
</feature>
<organism evidence="2 3">
    <name type="scientific">Candidatus Thiodiazotropha taylori</name>
    <dbReference type="NCBI Taxonomy" id="2792791"/>
    <lineage>
        <taxon>Bacteria</taxon>
        <taxon>Pseudomonadati</taxon>
        <taxon>Pseudomonadota</taxon>
        <taxon>Gammaproteobacteria</taxon>
        <taxon>Chromatiales</taxon>
        <taxon>Sedimenticolaceae</taxon>
        <taxon>Candidatus Thiodiazotropha</taxon>
    </lineage>
</organism>
<dbReference type="InterPro" id="IPR025293">
    <property type="entry name" value="YfiR/HmsC-like"/>
</dbReference>
<name>A0A9E4KDM1_9GAMM</name>
<sequence length="183" mass="20434">MATRLLTYISIVVLSLSAVTASAAQDSELETALLKTVFIYNFAKFTRWPEDQSKPTRDALTLCSVGDDSITNNLPKLAGRVLRGKPIKSVKISNESELGECHVLYIAQSTHNRIQEILQPIKMRPILTISEMQQFSQKGGMIELTQDQEKLRFIINLNTTRSSGLRLSSQLLDLAIIIDNEAQ</sequence>
<dbReference type="AlphaFoldDB" id="A0A9E4KDM1"/>
<proteinExistence type="predicted"/>
<dbReference type="Proteomes" id="UP000886667">
    <property type="component" value="Unassembled WGS sequence"/>
</dbReference>
<feature type="signal peptide" evidence="1">
    <location>
        <begin position="1"/>
        <end position="23"/>
    </location>
</feature>
<dbReference type="EMBL" id="JAEPCM010000333">
    <property type="protein sequence ID" value="MCG7946677.1"/>
    <property type="molecule type" value="Genomic_DNA"/>
</dbReference>
<gene>
    <name evidence="2" type="ORF">JAZ07_10080</name>
</gene>
<reference evidence="2" key="1">
    <citation type="journal article" date="2021" name="Proc. Natl. Acad. Sci. U.S.A.">
        <title>Global biogeography of chemosynthetic symbionts reveals both localized and globally distributed symbiont groups. .</title>
        <authorList>
            <person name="Osvatic J.T."/>
            <person name="Wilkins L.G.E."/>
            <person name="Leibrecht L."/>
            <person name="Leray M."/>
            <person name="Zauner S."/>
            <person name="Polzin J."/>
            <person name="Camacho Y."/>
            <person name="Gros O."/>
            <person name="van Gils J.A."/>
            <person name="Eisen J.A."/>
            <person name="Petersen J.M."/>
            <person name="Yuen B."/>
        </authorList>
    </citation>
    <scope>NUCLEOTIDE SEQUENCE</scope>
    <source>
        <strain evidence="2">MAGclacostrist064TRANS</strain>
    </source>
</reference>
<evidence type="ECO:0000313" key="2">
    <source>
        <dbReference type="EMBL" id="MCG7946677.1"/>
    </source>
</evidence>
<keyword evidence="1" id="KW-0732">Signal</keyword>
<evidence type="ECO:0000256" key="1">
    <source>
        <dbReference type="SAM" id="SignalP"/>
    </source>
</evidence>
<dbReference type="Pfam" id="PF13689">
    <property type="entry name" value="DUF4154"/>
    <property type="match status" value="1"/>
</dbReference>
<protein>
    <submittedName>
        <fullName evidence="2">YfiR family protein</fullName>
    </submittedName>
</protein>
<evidence type="ECO:0000313" key="3">
    <source>
        <dbReference type="Proteomes" id="UP000886667"/>
    </source>
</evidence>